<reference evidence="10 11" key="1">
    <citation type="journal article" date="2024" name="Nat. Commun.">
        <title>Phylogenomics reveals the evolutionary origins of lichenization in chlorophyte algae.</title>
        <authorList>
            <person name="Puginier C."/>
            <person name="Libourel C."/>
            <person name="Otte J."/>
            <person name="Skaloud P."/>
            <person name="Haon M."/>
            <person name="Grisel S."/>
            <person name="Petersen M."/>
            <person name="Berrin J.G."/>
            <person name="Delaux P.M."/>
            <person name="Dal Grande F."/>
            <person name="Keller J."/>
        </authorList>
    </citation>
    <scope>NUCLEOTIDE SEQUENCE [LARGE SCALE GENOMIC DNA]</scope>
    <source>
        <strain evidence="10 11">SAG 245.80</strain>
    </source>
</reference>
<dbReference type="PANTHER" id="PTHR22974">
    <property type="entry name" value="MIXED LINEAGE PROTEIN KINASE"/>
    <property type="match status" value="1"/>
</dbReference>
<dbReference type="Proteomes" id="UP001445335">
    <property type="component" value="Unassembled WGS sequence"/>
</dbReference>
<proteinExistence type="predicted"/>
<dbReference type="PROSITE" id="PS50011">
    <property type="entry name" value="PROTEIN_KINASE_DOM"/>
    <property type="match status" value="1"/>
</dbReference>
<dbReference type="InterPro" id="IPR008271">
    <property type="entry name" value="Ser/Thr_kinase_AS"/>
</dbReference>
<accession>A0AAW1S333</accession>
<evidence type="ECO:0000313" key="11">
    <source>
        <dbReference type="Proteomes" id="UP001445335"/>
    </source>
</evidence>
<evidence type="ECO:0000256" key="7">
    <source>
        <dbReference type="SAM" id="Coils"/>
    </source>
</evidence>
<feature type="coiled-coil region" evidence="7">
    <location>
        <begin position="895"/>
        <end position="929"/>
    </location>
</feature>
<comment type="caution">
    <text evidence="10">The sequence shown here is derived from an EMBL/GenBank/DDBJ whole genome shotgun (WGS) entry which is preliminary data.</text>
</comment>
<sequence>MRPPDFAGLTAALQANLAGRVCIWLAAVHPAWQEVDMTAPDAMQQAAACMDAANSAALEDARSHNFPAKLLPSGRCDNLVLLSHSSATLFAAPLAARRAGALALLGSYIFPSAQAYASLSEWSRPVLHLGGDLDGQARFPKLAVPALDSAAAAYKLGPRHAAAHKPVVLLHGVNHAQLSNGALREGDLEPELDAARATRAAATVLGDFVAAHASPDREVRREAVDRLLEHCISTAAWLSPFTAALGRGSPAQLWQHAMQAGPAGAPCDAAEARGTADAPMASPHGVALALLPGGVLAGAYGAEVLPDEEASRRFHAHPGELAAAERFTIAVQRRLAAAACGQGGSADWPASSAAPAAALRVAVSVHTDEAMFIYSQPALVEEDGCLLVHAHCYLHRPSLVPFGHRIPVAPHYLLKLKSCDAIRLAYGLDHAEDSEENSSLAASVNRETYDAALSLVATAARERHERRGRRLHFAPDRDVTSELDTPVQWVQQRPLEVAATGAGQAEVCSPVVHATAAAGAAGNSQKARLLLLERRMLGSLPSPQRLSFDGPLGDSGRQVEAGGVTAGGRNAEAADWEADGEDSRKEFGILINSSDRPGKRKAPPPASGGDLHANTGRHLRKSPSLAPSAEATRDLHSRSCAAPLHPQDPNRPPLSGGMGARTTPNGKSPNPARQRANTIDNYFARDAPGSDGFAAARAVAACQTDETGEAHAQREAAAERECARLQDEAASASRREATAGAAAEAAHAEVECLQASVEGLQAELKSAREKATADAAAARTELARLAAALAAAERAATVLRLREDGLRLGALGVHRGGPLGMAEIWEDGSAFEELRRRRASLAEAREGIEAARKAMRKRLPPPGNPLAAGACSGAQDVYLSPEEFVARDEAYKVRVAALKREEDAAAREAEHLEAEKLRHLREVRQVRDEEASRFASGQVLHQRYLLQRLLGKGGFSEVFQAYDLDALRDVAVKVHQLAPGWGEARRASYVKHAVREYGIHRTLRHASIVALTDLFEIDAAAFATVLELCTGGDLDAHLQRHQMLPEREVRAIAAQIMAGLAYLNEAPRRIIHMDLKPANVLFDALGQAKLTDFGLSKVVEEGQTRGLELTSQGAGTYYYLPPECFQLGPRPPLISSKVDVWAAGVVVYQMLFGRRPFGEGLAQEAILREEVILNAREVAFPPKPAVSAEARDFITRCLAYRQQDRLRVADAAAHPFLALRQGRRRSVAAAPATAAEPAAVDRRQAARAKAAALAEAAAIMRLMRAR</sequence>
<feature type="binding site" evidence="6">
    <location>
        <position position="973"/>
    </location>
    <ligand>
        <name>ATP</name>
        <dbReference type="ChEBI" id="CHEBI:30616"/>
    </ligand>
</feature>
<dbReference type="CDD" id="cd13990">
    <property type="entry name" value="STKc_TLK"/>
    <property type="match status" value="1"/>
</dbReference>
<evidence type="ECO:0000259" key="9">
    <source>
        <dbReference type="PROSITE" id="PS50011"/>
    </source>
</evidence>
<evidence type="ECO:0000256" key="6">
    <source>
        <dbReference type="PROSITE-ProRule" id="PRU10141"/>
    </source>
</evidence>
<dbReference type="PROSITE" id="PS00108">
    <property type="entry name" value="PROTEIN_KINASE_ST"/>
    <property type="match status" value="1"/>
</dbReference>
<dbReference type="GO" id="GO:0035556">
    <property type="term" value="P:intracellular signal transduction"/>
    <property type="evidence" value="ECO:0007669"/>
    <property type="project" value="TreeGrafter"/>
</dbReference>
<keyword evidence="3 6" id="KW-0547">Nucleotide-binding</keyword>
<evidence type="ECO:0000313" key="10">
    <source>
        <dbReference type="EMBL" id="KAK9840614.1"/>
    </source>
</evidence>
<dbReference type="InterPro" id="IPR011009">
    <property type="entry name" value="Kinase-like_dom_sf"/>
</dbReference>
<dbReference type="PROSITE" id="PS00107">
    <property type="entry name" value="PROTEIN_KINASE_ATP"/>
    <property type="match status" value="1"/>
</dbReference>
<keyword evidence="1" id="KW-0723">Serine/threonine-protein kinase</keyword>
<dbReference type="Pfam" id="PF00069">
    <property type="entry name" value="Pkinase"/>
    <property type="match status" value="1"/>
</dbReference>
<dbReference type="Gene3D" id="1.10.510.10">
    <property type="entry name" value="Transferase(Phosphotransferase) domain 1"/>
    <property type="match status" value="1"/>
</dbReference>
<evidence type="ECO:0000256" key="1">
    <source>
        <dbReference type="ARBA" id="ARBA00022527"/>
    </source>
</evidence>
<dbReference type="GO" id="GO:0005524">
    <property type="term" value="F:ATP binding"/>
    <property type="evidence" value="ECO:0007669"/>
    <property type="project" value="UniProtKB-UniRule"/>
</dbReference>
<name>A0AAW1S333_9CHLO</name>
<gene>
    <name evidence="10" type="ORF">WJX81_004578</name>
</gene>
<organism evidence="10 11">
    <name type="scientific">Elliptochloris bilobata</name>
    <dbReference type="NCBI Taxonomy" id="381761"/>
    <lineage>
        <taxon>Eukaryota</taxon>
        <taxon>Viridiplantae</taxon>
        <taxon>Chlorophyta</taxon>
        <taxon>core chlorophytes</taxon>
        <taxon>Trebouxiophyceae</taxon>
        <taxon>Trebouxiophyceae incertae sedis</taxon>
        <taxon>Elliptochloris clade</taxon>
        <taxon>Elliptochloris</taxon>
    </lineage>
</organism>
<keyword evidence="5 6" id="KW-0067">ATP-binding</keyword>
<dbReference type="GO" id="GO:0005634">
    <property type="term" value="C:nucleus"/>
    <property type="evidence" value="ECO:0007669"/>
    <property type="project" value="TreeGrafter"/>
</dbReference>
<evidence type="ECO:0000256" key="5">
    <source>
        <dbReference type="ARBA" id="ARBA00022840"/>
    </source>
</evidence>
<evidence type="ECO:0000256" key="4">
    <source>
        <dbReference type="ARBA" id="ARBA00022777"/>
    </source>
</evidence>
<dbReference type="PANTHER" id="PTHR22974:SF23">
    <property type="entry name" value="TOUSLED-LIKE KINASE, ISOFORM G"/>
    <property type="match status" value="1"/>
</dbReference>
<evidence type="ECO:0000256" key="3">
    <source>
        <dbReference type="ARBA" id="ARBA00022741"/>
    </source>
</evidence>
<dbReference type="AlphaFoldDB" id="A0AAW1S333"/>
<dbReference type="InterPro" id="IPR000719">
    <property type="entry name" value="Prot_kinase_dom"/>
</dbReference>
<dbReference type="EMBL" id="JALJOU010000013">
    <property type="protein sequence ID" value="KAK9840614.1"/>
    <property type="molecule type" value="Genomic_DNA"/>
</dbReference>
<dbReference type="GO" id="GO:0004674">
    <property type="term" value="F:protein serine/threonine kinase activity"/>
    <property type="evidence" value="ECO:0007669"/>
    <property type="project" value="UniProtKB-KW"/>
</dbReference>
<keyword evidence="4" id="KW-0418">Kinase</keyword>
<protein>
    <recommendedName>
        <fullName evidence="9">Protein kinase domain-containing protein</fullName>
    </recommendedName>
</protein>
<dbReference type="FunFam" id="1.10.510.10:FF:000698">
    <property type="entry name" value="Serine/threonine-protein kinase tousled-like 1"/>
    <property type="match status" value="1"/>
</dbReference>
<feature type="coiled-coil region" evidence="7">
    <location>
        <begin position="715"/>
        <end position="795"/>
    </location>
</feature>
<dbReference type="SUPFAM" id="SSF56112">
    <property type="entry name" value="Protein kinase-like (PK-like)"/>
    <property type="match status" value="1"/>
</dbReference>
<keyword evidence="11" id="KW-1185">Reference proteome</keyword>
<evidence type="ECO:0000256" key="2">
    <source>
        <dbReference type="ARBA" id="ARBA00022679"/>
    </source>
</evidence>
<keyword evidence="2" id="KW-0808">Transferase</keyword>
<feature type="domain" description="Protein kinase" evidence="9">
    <location>
        <begin position="944"/>
        <end position="1217"/>
    </location>
</feature>
<dbReference type="SMART" id="SM00220">
    <property type="entry name" value="S_TKc"/>
    <property type="match status" value="1"/>
</dbReference>
<dbReference type="GO" id="GO:0007059">
    <property type="term" value="P:chromosome segregation"/>
    <property type="evidence" value="ECO:0007669"/>
    <property type="project" value="TreeGrafter"/>
</dbReference>
<evidence type="ECO:0000256" key="8">
    <source>
        <dbReference type="SAM" id="MobiDB-lite"/>
    </source>
</evidence>
<keyword evidence="7" id="KW-0175">Coiled coil</keyword>
<dbReference type="InterPro" id="IPR017441">
    <property type="entry name" value="Protein_kinase_ATP_BS"/>
</dbReference>
<feature type="region of interest" description="Disordered" evidence="8">
    <location>
        <begin position="540"/>
        <end position="674"/>
    </location>
</feature>